<reference evidence="3 4" key="1">
    <citation type="submission" date="2019-08" db="EMBL/GenBank/DDBJ databases">
        <title>Bacillus genomes from the desert of Cuatro Cienegas, Coahuila.</title>
        <authorList>
            <person name="Olmedo-Alvarez G."/>
        </authorList>
    </citation>
    <scope>NUCLEOTIDE SEQUENCE [LARGE SCALE GENOMIC DNA]</scope>
    <source>
        <strain evidence="3 4">CH34_1T</strain>
    </source>
</reference>
<dbReference type="AlphaFoldDB" id="A0A5D4NJD0"/>
<dbReference type="Pfam" id="PF00535">
    <property type="entry name" value="Glycos_transf_2"/>
    <property type="match status" value="1"/>
</dbReference>
<keyword evidence="1" id="KW-0802">TPR repeat</keyword>
<organism evidence="3 4">
    <name type="scientific">Rossellomorea vietnamensis</name>
    <dbReference type="NCBI Taxonomy" id="218284"/>
    <lineage>
        <taxon>Bacteria</taxon>
        <taxon>Bacillati</taxon>
        <taxon>Bacillota</taxon>
        <taxon>Bacilli</taxon>
        <taxon>Bacillales</taxon>
        <taxon>Bacillaceae</taxon>
        <taxon>Rossellomorea</taxon>
    </lineage>
</organism>
<dbReference type="InterPro" id="IPR029044">
    <property type="entry name" value="Nucleotide-diphossugar_trans"/>
</dbReference>
<dbReference type="InterPro" id="IPR019734">
    <property type="entry name" value="TPR_rpt"/>
</dbReference>
<protein>
    <submittedName>
        <fullName evidence="3">Glycosyltransferase</fullName>
    </submittedName>
</protein>
<dbReference type="Proteomes" id="UP000322267">
    <property type="component" value="Unassembled WGS sequence"/>
</dbReference>
<feature type="repeat" description="TPR" evidence="1">
    <location>
        <begin position="262"/>
        <end position="295"/>
    </location>
</feature>
<dbReference type="Pfam" id="PF13181">
    <property type="entry name" value="TPR_8"/>
    <property type="match status" value="2"/>
</dbReference>
<accession>A0A5D4NJD0</accession>
<evidence type="ECO:0000313" key="4">
    <source>
        <dbReference type="Proteomes" id="UP000322267"/>
    </source>
</evidence>
<dbReference type="PANTHER" id="PTHR43630:SF2">
    <property type="entry name" value="GLYCOSYLTRANSFERASE"/>
    <property type="match status" value="1"/>
</dbReference>
<dbReference type="Gene3D" id="1.25.40.10">
    <property type="entry name" value="Tetratricopeptide repeat domain"/>
    <property type="match status" value="2"/>
</dbReference>
<gene>
    <name evidence="3" type="ORF">FZC78_19955</name>
</gene>
<dbReference type="PANTHER" id="PTHR43630">
    <property type="entry name" value="POLY-BETA-1,6-N-ACETYL-D-GLUCOSAMINE SYNTHASE"/>
    <property type="match status" value="1"/>
</dbReference>
<evidence type="ECO:0000259" key="2">
    <source>
        <dbReference type="Pfam" id="PF00535"/>
    </source>
</evidence>
<dbReference type="EMBL" id="VTEI01000015">
    <property type="protein sequence ID" value="TYS14120.1"/>
    <property type="molecule type" value="Genomic_DNA"/>
</dbReference>
<evidence type="ECO:0000313" key="3">
    <source>
        <dbReference type="EMBL" id="TYS14120.1"/>
    </source>
</evidence>
<dbReference type="OrthoDB" id="9815923at2"/>
<evidence type="ECO:0000256" key="1">
    <source>
        <dbReference type="PROSITE-ProRule" id="PRU00339"/>
    </source>
</evidence>
<dbReference type="PROSITE" id="PS50005">
    <property type="entry name" value="TPR"/>
    <property type="match status" value="1"/>
</dbReference>
<proteinExistence type="predicted"/>
<keyword evidence="3" id="KW-0808">Transferase</keyword>
<feature type="domain" description="Glycosyltransferase 2-like" evidence="2">
    <location>
        <begin position="5"/>
        <end position="143"/>
    </location>
</feature>
<dbReference type="SMART" id="SM00028">
    <property type="entry name" value="TPR"/>
    <property type="match status" value="3"/>
</dbReference>
<dbReference type="CDD" id="cd02511">
    <property type="entry name" value="Beta4Glucosyltransferase"/>
    <property type="match status" value="1"/>
</dbReference>
<dbReference type="GO" id="GO:0016740">
    <property type="term" value="F:transferase activity"/>
    <property type="evidence" value="ECO:0007669"/>
    <property type="project" value="UniProtKB-KW"/>
</dbReference>
<dbReference type="InterPro" id="IPR001173">
    <property type="entry name" value="Glyco_trans_2-like"/>
</dbReference>
<comment type="caution">
    <text evidence="3">The sequence shown here is derived from an EMBL/GenBank/DDBJ whole genome shotgun (WGS) entry which is preliminary data.</text>
</comment>
<sequence>MITISLCMIVKDEEATLWNCLNSAKDIADEIIIVDTGSTDRSREIASEFTDKIYDFEWVGNFEPARNFSFKHATMDYILWLDADDVIMEEDQKKFLELKKNLDPSVDSVSMIYNYGFDEYGNVTLSFRRNRLVKRSKNFQWEGDCHVYLVVSGNILDSDICVSHKRVHHSTGRNLAIYEKRLENGDEFSPRDYYYYGNELNENGLYERAMNAYETFLWMEGGWKEDKIAACSRLADCYGKMGMFDEQKEILYKSFEYDVPRPEACCRLGTILSNEQNYESAVVWFERAIDYEPDKGNWGFTYKAYSTWVPHQNLCKCHYYLKNFEKSYEHNEIARKYRPEDPGILHNKKLLEDKLNL</sequence>
<dbReference type="SUPFAM" id="SSF48452">
    <property type="entry name" value="TPR-like"/>
    <property type="match status" value="1"/>
</dbReference>
<dbReference type="Gene3D" id="3.90.550.10">
    <property type="entry name" value="Spore Coat Polysaccharide Biosynthesis Protein SpsA, Chain A"/>
    <property type="match status" value="1"/>
</dbReference>
<dbReference type="SUPFAM" id="SSF53448">
    <property type="entry name" value="Nucleotide-diphospho-sugar transferases"/>
    <property type="match status" value="1"/>
</dbReference>
<name>A0A5D4NJD0_9BACI</name>
<dbReference type="InterPro" id="IPR011990">
    <property type="entry name" value="TPR-like_helical_dom_sf"/>
</dbReference>
<dbReference type="RefSeq" id="WP_148941859.1">
    <property type="nucleotide sequence ID" value="NZ_VTEI01000015.1"/>
</dbReference>